<dbReference type="Gene3D" id="1.10.287.1260">
    <property type="match status" value="1"/>
</dbReference>
<evidence type="ECO:0000256" key="7">
    <source>
        <dbReference type="SAM" id="Phobius"/>
    </source>
</evidence>
<dbReference type="AlphaFoldDB" id="A4GAC4"/>
<feature type="transmembrane region" description="Helical" evidence="7">
    <location>
        <begin position="139"/>
        <end position="155"/>
    </location>
</feature>
<dbReference type="SUPFAM" id="SSF82689">
    <property type="entry name" value="Mechanosensitive channel protein MscS (YggB), C-terminal domain"/>
    <property type="match status" value="1"/>
</dbReference>
<keyword evidence="3" id="KW-1003">Cell membrane</keyword>
<dbReference type="Pfam" id="PF00924">
    <property type="entry name" value="MS_channel_2nd"/>
    <property type="match status" value="1"/>
</dbReference>
<evidence type="ECO:0000256" key="1">
    <source>
        <dbReference type="ARBA" id="ARBA00004651"/>
    </source>
</evidence>
<dbReference type="HOGENOM" id="CLU_037945_0_2_4"/>
<feature type="domain" description="Mechanosensitive ion channel MscS" evidence="8">
    <location>
        <begin position="228"/>
        <end position="296"/>
    </location>
</feature>
<dbReference type="InterPro" id="IPR023408">
    <property type="entry name" value="MscS_beta-dom_sf"/>
</dbReference>
<proteinExistence type="inferred from homology"/>
<dbReference type="SUPFAM" id="SSF50182">
    <property type="entry name" value="Sm-like ribonucleoproteins"/>
    <property type="match status" value="1"/>
</dbReference>
<dbReference type="PANTHER" id="PTHR30566:SF25">
    <property type="entry name" value="INNER MEMBRANE PROTEIN"/>
    <property type="match status" value="1"/>
</dbReference>
<comment type="similarity">
    <text evidence="2">Belongs to the MscS (TC 1.A.23) family.</text>
</comment>
<dbReference type="STRING" id="204773.HEAR3359"/>
<evidence type="ECO:0000313" key="11">
    <source>
        <dbReference type="EMBL" id="CAL63461.1"/>
    </source>
</evidence>
<dbReference type="KEGG" id="har:HEAR3359"/>
<dbReference type="eggNOG" id="COG0668">
    <property type="taxonomic scope" value="Bacteria"/>
</dbReference>
<evidence type="ECO:0000256" key="4">
    <source>
        <dbReference type="ARBA" id="ARBA00022692"/>
    </source>
</evidence>
<evidence type="ECO:0000256" key="5">
    <source>
        <dbReference type="ARBA" id="ARBA00022989"/>
    </source>
</evidence>
<dbReference type="EMBL" id="CU207211">
    <property type="protein sequence ID" value="CAL63461.1"/>
    <property type="molecule type" value="Genomic_DNA"/>
</dbReference>
<evidence type="ECO:0000259" key="8">
    <source>
        <dbReference type="Pfam" id="PF00924"/>
    </source>
</evidence>
<evidence type="ECO:0000256" key="3">
    <source>
        <dbReference type="ARBA" id="ARBA00022475"/>
    </source>
</evidence>
<keyword evidence="12" id="KW-1185">Reference proteome</keyword>
<dbReference type="Pfam" id="PF21082">
    <property type="entry name" value="MS_channel_3rd"/>
    <property type="match status" value="1"/>
</dbReference>
<protein>
    <submittedName>
        <fullName evidence="11">MscS mechanosensitive ion channel</fullName>
    </submittedName>
</protein>
<evidence type="ECO:0000256" key="2">
    <source>
        <dbReference type="ARBA" id="ARBA00008017"/>
    </source>
</evidence>
<dbReference type="InterPro" id="IPR010920">
    <property type="entry name" value="LSM_dom_sf"/>
</dbReference>
<dbReference type="OrthoDB" id="9775207at2"/>
<keyword evidence="5 7" id="KW-1133">Transmembrane helix</keyword>
<accession>A4GAC4</accession>
<evidence type="ECO:0000259" key="9">
    <source>
        <dbReference type="Pfam" id="PF21082"/>
    </source>
</evidence>
<dbReference type="SUPFAM" id="SSF82861">
    <property type="entry name" value="Mechanosensitive channel protein MscS (YggB), transmembrane region"/>
    <property type="match status" value="1"/>
</dbReference>
<dbReference type="GO" id="GO:0005886">
    <property type="term" value="C:plasma membrane"/>
    <property type="evidence" value="ECO:0007669"/>
    <property type="project" value="UniProtKB-SubCell"/>
</dbReference>
<dbReference type="InterPro" id="IPR011014">
    <property type="entry name" value="MscS_channel_TM-2"/>
</dbReference>
<feature type="transmembrane region" description="Helical" evidence="7">
    <location>
        <begin position="186"/>
        <end position="204"/>
    </location>
</feature>
<dbReference type="InterPro" id="IPR011066">
    <property type="entry name" value="MscS_channel_C_sf"/>
</dbReference>
<dbReference type="Gene3D" id="3.30.70.100">
    <property type="match status" value="1"/>
</dbReference>
<sequence>MPQSICIFACRKHLRTIQLLRPLIFRARTAGKSQQAARNRRNRHMAVLQNWMVFGISLESWLYALITTCLIYLLLDVLTRSTVHLAKRRIALPPKAASRRINQVVVGMAPGSKRYLYFLFALLIGLQTLLLPATLELRLFQAGVIVVGIQALLWINRGINTWLEDLDISGINPDLRKRATTTTMVFLLRLAVMLTVVLTVLANLGVNITAFVASLGIGGIAIALALQTILSDLFASLSIGLDKPFEVGDFIIVDEVMLGTVEYIGVKTTRLRSLGGEQLVRSNTELLKSVIRNYKRMAERRIVFSFGIRYETPLAKVGQLGSVLGEIISAIDNTRFDRAHFVKFGASSLDFEVVYYVLSSDYNTYMDIQQRINLELMQACAQRGILFARPTSILHFGSEVRLASAEIEAVNKDAATLQDMPG</sequence>
<feature type="transmembrane region" description="Helical" evidence="7">
    <location>
        <begin position="210"/>
        <end position="230"/>
    </location>
</feature>
<evidence type="ECO:0000259" key="10">
    <source>
        <dbReference type="Pfam" id="PF21088"/>
    </source>
</evidence>
<dbReference type="Gene3D" id="2.30.30.60">
    <property type="match status" value="1"/>
</dbReference>
<keyword evidence="6 7" id="KW-0472">Membrane</keyword>
<gene>
    <name evidence="11" type="ordered locus">HEAR3359</name>
</gene>
<keyword evidence="4 7" id="KW-0812">Transmembrane</keyword>
<dbReference type="InterPro" id="IPR049142">
    <property type="entry name" value="MS_channel_1st"/>
</dbReference>
<feature type="domain" description="Mechanosensitive ion channel MscS C-terminal" evidence="9">
    <location>
        <begin position="302"/>
        <end position="385"/>
    </location>
</feature>
<feature type="transmembrane region" description="Helical" evidence="7">
    <location>
        <begin position="61"/>
        <end position="79"/>
    </location>
</feature>
<evidence type="ECO:0000256" key="6">
    <source>
        <dbReference type="ARBA" id="ARBA00023136"/>
    </source>
</evidence>
<dbReference type="PANTHER" id="PTHR30566">
    <property type="entry name" value="YNAI-RELATED MECHANOSENSITIVE ION CHANNEL"/>
    <property type="match status" value="1"/>
</dbReference>
<dbReference type="GO" id="GO:0008381">
    <property type="term" value="F:mechanosensitive monoatomic ion channel activity"/>
    <property type="evidence" value="ECO:0007669"/>
    <property type="project" value="UniProtKB-ARBA"/>
</dbReference>
<dbReference type="InterPro" id="IPR049278">
    <property type="entry name" value="MS_channel_C"/>
</dbReference>
<dbReference type="Proteomes" id="UP000006697">
    <property type="component" value="Chromosome"/>
</dbReference>
<feature type="domain" description="Mechanosensitive ion channel transmembrane helices 2/3" evidence="10">
    <location>
        <begin position="187"/>
        <end position="227"/>
    </location>
</feature>
<dbReference type="Pfam" id="PF21088">
    <property type="entry name" value="MS_channel_1st"/>
    <property type="match status" value="1"/>
</dbReference>
<comment type="subcellular location">
    <subcellularLocation>
        <location evidence="1">Cell membrane</location>
        <topology evidence="1">Multi-pass membrane protein</topology>
    </subcellularLocation>
</comment>
<organism evidence="11 12">
    <name type="scientific">Herminiimonas arsenicoxydans</name>
    <dbReference type="NCBI Taxonomy" id="204773"/>
    <lineage>
        <taxon>Bacteria</taxon>
        <taxon>Pseudomonadati</taxon>
        <taxon>Pseudomonadota</taxon>
        <taxon>Betaproteobacteria</taxon>
        <taxon>Burkholderiales</taxon>
        <taxon>Oxalobacteraceae</taxon>
        <taxon>Herminiimonas</taxon>
    </lineage>
</organism>
<evidence type="ECO:0000313" key="12">
    <source>
        <dbReference type="Proteomes" id="UP000006697"/>
    </source>
</evidence>
<reference evidence="11 12" key="1">
    <citation type="journal article" date="2007" name="PLoS Genet.">
        <title>A tale of two oxidation states: bacterial colonization of arsenic-rich environments.</title>
        <authorList>
            <person name="Muller D."/>
            <person name="Medigue C."/>
            <person name="Koechler S."/>
            <person name="Barbe V."/>
            <person name="Barakat M."/>
            <person name="Talla E."/>
            <person name="Bonnefoy V."/>
            <person name="Krin E."/>
            <person name="Arsene-Ploetze F."/>
            <person name="Carapito C."/>
            <person name="Chandler M."/>
            <person name="Cournoyer B."/>
            <person name="Cruveiller S."/>
            <person name="Dossat C."/>
            <person name="Duval S."/>
            <person name="Heymann M."/>
            <person name="Leize E."/>
            <person name="Lieutaud A."/>
            <person name="Lievremont D."/>
            <person name="Makita Y."/>
            <person name="Mangenot S."/>
            <person name="Nitschke W."/>
            <person name="Ortet P."/>
            <person name="Perdrial N."/>
            <person name="Schoepp B."/>
            <person name="Siguier N."/>
            <person name="Simeonova D.D."/>
            <person name="Rouy Z."/>
            <person name="Segurens B."/>
            <person name="Turlin E."/>
            <person name="Vallenet D."/>
            <person name="Van Dorsselaer A."/>
            <person name="Weiss S."/>
            <person name="Weissenbach J."/>
            <person name="Lett M.C."/>
            <person name="Danchin A."/>
            <person name="Bertin P.N."/>
        </authorList>
    </citation>
    <scope>NUCLEOTIDE SEQUENCE [LARGE SCALE GENOMIC DNA]</scope>
    <source>
        <strain evidence="12">ULPAs1</strain>
    </source>
</reference>
<feature type="transmembrane region" description="Helical" evidence="7">
    <location>
        <begin position="115"/>
        <end position="133"/>
    </location>
</feature>
<dbReference type="InterPro" id="IPR006685">
    <property type="entry name" value="MscS_channel_2nd"/>
</dbReference>
<name>A4GAC4_HERAR</name>